<proteinExistence type="predicted"/>
<keyword evidence="5 6" id="KW-0472">Membrane</keyword>
<dbReference type="InterPro" id="IPR015867">
    <property type="entry name" value="N-reg_PII/ATP_PRibTrfase_C"/>
</dbReference>
<reference evidence="8 9" key="1">
    <citation type="submission" date="2014-07" db="EMBL/GenBank/DDBJ databases">
        <authorList>
            <person name="McCorrison J."/>
            <person name="Sanka R."/>
            <person name="Torralba M."/>
            <person name="Gillis M."/>
            <person name="Haft D.H."/>
            <person name="Methe B."/>
            <person name="Sutton G."/>
            <person name="Nelson K.E."/>
        </authorList>
    </citation>
    <scope>NUCLEOTIDE SEQUENCE [LARGE SCALE GENOMIC DNA]</scope>
    <source>
        <strain evidence="8 9">DNF00320</strain>
    </source>
</reference>
<evidence type="ECO:0000256" key="3">
    <source>
        <dbReference type="ARBA" id="ARBA00022692"/>
    </source>
</evidence>
<organism evidence="8 9">
    <name type="scientific">Prevotella bivia DNF00320</name>
    <dbReference type="NCBI Taxonomy" id="1401068"/>
    <lineage>
        <taxon>Bacteria</taxon>
        <taxon>Pseudomonadati</taxon>
        <taxon>Bacteroidota</taxon>
        <taxon>Bacteroidia</taxon>
        <taxon>Bacteroidales</taxon>
        <taxon>Prevotellaceae</taxon>
        <taxon>Prevotella</taxon>
    </lineage>
</organism>
<feature type="transmembrane region" description="Helical" evidence="6">
    <location>
        <begin position="159"/>
        <end position="180"/>
    </location>
</feature>
<dbReference type="CDD" id="cd16380">
    <property type="entry name" value="YitT_C"/>
    <property type="match status" value="1"/>
</dbReference>
<comment type="caution">
    <text evidence="8">The sequence shown here is derived from an EMBL/GenBank/DDBJ whole genome shotgun (WGS) entry which is preliminary data.</text>
</comment>
<dbReference type="Gene3D" id="3.30.70.120">
    <property type="match status" value="1"/>
</dbReference>
<keyword evidence="2" id="KW-1003">Cell membrane</keyword>
<accession>A0A096AGA5</accession>
<dbReference type="PANTHER" id="PTHR33545:SF5">
    <property type="entry name" value="UPF0750 MEMBRANE PROTEIN YITT"/>
    <property type="match status" value="1"/>
</dbReference>
<feature type="transmembrane region" description="Helical" evidence="6">
    <location>
        <begin position="192"/>
        <end position="210"/>
    </location>
</feature>
<dbReference type="GO" id="GO:0005886">
    <property type="term" value="C:plasma membrane"/>
    <property type="evidence" value="ECO:0007669"/>
    <property type="project" value="UniProtKB-SubCell"/>
</dbReference>
<evidence type="ECO:0000256" key="6">
    <source>
        <dbReference type="SAM" id="Phobius"/>
    </source>
</evidence>
<dbReference type="Pfam" id="PF02588">
    <property type="entry name" value="YitT_membrane"/>
    <property type="match status" value="1"/>
</dbReference>
<protein>
    <submittedName>
        <fullName evidence="8">Membrane protein</fullName>
    </submittedName>
</protein>
<dbReference type="InterPro" id="IPR003740">
    <property type="entry name" value="YitT"/>
</dbReference>
<gene>
    <name evidence="8" type="ORF">HMPREF0647_00485</name>
</gene>
<feature type="transmembrane region" description="Helical" evidence="6">
    <location>
        <begin position="44"/>
        <end position="72"/>
    </location>
</feature>
<dbReference type="RefSeq" id="WP_004336743.1">
    <property type="nucleotide sequence ID" value="NZ_JRNQ01000002.1"/>
</dbReference>
<dbReference type="Pfam" id="PF10035">
    <property type="entry name" value="DUF2179"/>
    <property type="match status" value="1"/>
</dbReference>
<feature type="transmembrane region" description="Helical" evidence="6">
    <location>
        <begin position="118"/>
        <end position="138"/>
    </location>
</feature>
<name>A0A096AGA5_9BACT</name>
<sequence>MSNVTLRNEIKDYIFITLGLLLYAASFTIFLLPYETVTGGVTGVAAIVFYATGFKIHYTYMIINVSLLLVALKVLGFKFMVKTIYAIVALYYMLEYAQVLMPMDAGGHYIKILGEGQAFMSMVVGCCLTGTSLAIVFLNNGSTGGSDIVAAVVNKYKEVSLGQALMLLDIFIVSSCFFIPQFGDIADRAHKVVYGLCTIVIECGMLDLIYNRRRSSVQFMIYSRKHEEIATVLSDETERGMTILDGHGWFTGKDIKVICLLARKNESETIFRLIKMTDPKAFVSQSAVIGVYGEGFDSIKVNVKKKHEEMLRQRYNEHTEIPTITPKNIKS</sequence>
<evidence type="ECO:0000256" key="2">
    <source>
        <dbReference type="ARBA" id="ARBA00022475"/>
    </source>
</evidence>
<dbReference type="InterPro" id="IPR019264">
    <property type="entry name" value="DUF2179"/>
</dbReference>
<feature type="transmembrane region" description="Helical" evidence="6">
    <location>
        <begin position="12"/>
        <end position="32"/>
    </location>
</feature>
<dbReference type="GeneID" id="78530724"/>
<dbReference type="Proteomes" id="UP000029525">
    <property type="component" value="Unassembled WGS sequence"/>
</dbReference>
<evidence type="ECO:0000256" key="1">
    <source>
        <dbReference type="ARBA" id="ARBA00004651"/>
    </source>
</evidence>
<keyword evidence="4 6" id="KW-1133">Transmembrane helix</keyword>
<evidence type="ECO:0000256" key="5">
    <source>
        <dbReference type="ARBA" id="ARBA00023136"/>
    </source>
</evidence>
<comment type="subcellular location">
    <subcellularLocation>
        <location evidence="1">Cell membrane</location>
        <topology evidence="1">Multi-pass membrane protein</topology>
    </subcellularLocation>
</comment>
<dbReference type="PANTHER" id="PTHR33545">
    <property type="entry name" value="UPF0750 MEMBRANE PROTEIN YITT-RELATED"/>
    <property type="match status" value="1"/>
</dbReference>
<dbReference type="AlphaFoldDB" id="A0A096AGA5"/>
<feature type="transmembrane region" description="Helical" evidence="6">
    <location>
        <begin position="79"/>
        <end position="98"/>
    </location>
</feature>
<dbReference type="EMBL" id="JRNQ01000002">
    <property type="protein sequence ID" value="KGF45915.1"/>
    <property type="molecule type" value="Genomic_DNA"/>
</dbReference>
<evidence type="ECO:0000259" key="7">
    <source>
        <dbReference type="Pfam" id="PF10035"/>
    </source>
</evidence>
<dbReference type="PIRSF" id="PIRSF006483">
    <property type="entry name" value="Membrane_protein_YitT"/>
    <property type="match status" value="1"/>
</dbReference>
<dbReference type="OrthoDB" id="1114876at2"/>
<evidence type="ECO:0000256" key="4">
    <source>
        <dbReference type="ARBA" id="ARBA00022989"/>
    </source>
</evidence>
<evidence type="ECO:0000313" key="8">
    <source>
        <dbReference type="EMBL" id="KGF45915.1"/>
    </source>
</evidence>
<evidence type="ECO:0000313" key="9">
    <source>
        <dbReference type="Proteomes" id="UP000029525"/>
    </source>
</evidence>
<feature type="domain" description="DUF2179" evidence="7">
    <location>
        <begin position="239"/>
        <end position="293"/>
    </location>
</feature>
<dbReference type="InterPro" id="IPR051461">
    <property type="entry name" value="UPF0750_membrane"/>
</dbReference>
<keyword evidence="3 6" id="KW-0812">Transmembrane</keyword>